<sequence>MRCCLGAQFGSSYPTTSTAQEVMYFTTTGVGSVCIAAIPNTPTLLIPGGTVSDVQLCRALDYTDVGDALVATPGGVNIGPIDLRMQQTPFMRGTIWGAFNSMVTVGGAAQYGVVYFKTQGLSFTGGALDFTIGTYGYLRLASVSNTSIAPFPDQPETAVIAVGVAGLSTFLTFGYSIVNTAPGVGLASTIHLVSTSGQLTNDGVDRYGDYTAAAAAPGGSVWVAGMSSLPFVASNGQENWNTWITQVILPPVAICAAPVTLTANANACTDTISTAELTQAINNGSTSPGAPLTLGTTMTGALPVAGSYSLTAGQTYTVTLLATNAAGQSTCQTTVTVTAVTKPTAICKDAAYTSPDGNPVTVTSAALLAAIDNGSHSNGGDALTETLSPPANANGGYSLAVGASPFTLTVSNCAGTASCTATVTVTNQPVSTTIPTSTKPPAPGPCHAVCKPSVTLAATSNCAAQLSDADLFAAIDGGSGGSPTLAPVGPSVAPSMADLEPLSASNISCGALPTAGVLVTSLLTVHDSSTPAATYTPSYTKANGCHVSAVASGMDCSSCRLGGTILTKLDTDICRPTSQVSASGAVTISRGQVGRMAWTVTAQDALNCTVTGRCAVRVDHGDFGLTTLSACPRPFTKTTPCNAGHL</sequence>
<reference evidence="1 2" key="1">
    <citation type="journal article" date="2024" name="Nat. Commun.">
        <title>Phylogenomics reveals the evolutionary origins of lichenization in chlorophyte algae.</title>
        <authorList>
            <person name="Puginier C."/>
            <person name="Libourel C."/>
            <person name="Otte J."/>
            <person name="Skaloud P."/>
            <person name="Haon M."/>
            <person name="Grisel S."/>
            <person name="Petersen M."/>
            <person name="Berrin J.G."/>
            <person name="Delaux P.M."/>
            <person name="Dal Grande F."/>
            <person name="Keller J."/>
        </authorList>
    </citation>
    <scope>NUCLEOTIDE SEQUENCE [LARGE SCALE GENOMIC DNA]</scope>
    <source>
        <strain evidence="1 2">SAG 216-7</strain>
    </source>
</reference>
<name>A0ABR2YCY9_9CHLO</name>
<proteinExistence type="predicted"/>
<dbReference type="Proteomes" id="UP001491310">
    <property type="component" value="Unassembled WGS sequence"/>
</dbReference>
<keyword evidence="2" id="KW-1185">Reference proteome</keyword>
<evidence type="ECO:0000313" key="2">
    <source>
        <dbReference type="Proteomes" id="UP001491310"/>
    </source>
</evidence>
<evidence type="ECO:0000313" key="1">
    <source>
        <dbReference type="EMBL" id="KAK9902656.1"/>
    </source>
</evidence>
<evidence type="ECO:0008006" key="3">
    <source>
        <dbReference type="Google" id="ProtNLM"/>
    </source>
</evidence>
<gene>
    <name evidence="1" type="ORF">WJX75_001635</name>
</gene>
<organism evidence="1 2">
    <name type="scientific">Coccomyxa subellipsoidea</name>
    <dbReference type="NCBI Taxonomy" id="248742"/>
    <lineage>
        <taxon>Eukaryota</taxon>
        <taxon>Viridiplantae</taxon>
        <taxon>Chlorophyta</taxon>
        <taxon>core chlorophytes</taxon>
        <taxon>Trebouxiophyceae</taxon>
        <taxon>Trebouxiophyceae incertae sedis</taxon>
        <taxon>Coccomyxaceae</taxon>
        <taxon>Coccomyxa</taxon>
    </lineage>
</organism>
<protein>
    <recommendedName>
        <fullName evidence="3">HYR domain-containing protein</fullName>
    </recommendedName>
</protein>
<comment type="caution">
    <text evidence="1">The sequence shown here is derived from an EMBL/GenBank/DDBJ whole genome shotgun (WGS) entry which is preliminary data.</text>
</comment>
<accession>A0ABR2YCY9</accession>
<dbReference type="EMBL" id="JALJOT010000015">
    <property type="protein sequence ID" value="KAK9902656.1"/>
    <property type="molecule type" value="Genomic_DNA"/>
</dbReference>